<dbReference type="Proteomes" id="UP001177670">
    <property type="component" value="Unassembled WGS sequence"/>
</dbReference>
<feature type="region of interest" description="Disordered" evidence="1">
    <location>
        <begin position="1"/>
        <end position="26"/>
    </location>
</feature>
<keyword evidence="3" id="KW-1185">Reference proteome</keyword>
<reference evidence="2" key="1">
    <citation type="submission" date="2021-10" db="EMBL/GenBank/DDBJ databases">
        <title>Melipona bicolor Genome sequencing and assembly.</title>
        <authorList>
            <person name="Araujo N.S."/>
            <person name="Arias M.C."/>
        </authorList>
    </citation>
    <scope>NUCLEOTIDE SEQUENCE</scope>
    <source>
        <strain evidence="2">USP_2M_L1-L4_2017</strain>
        <tissue evidence="2">Whole body</tissue>
    </source>
</reference>
<comment type="caution">
    <text evidence="2">The sequence shown here is derived from an EMBL/GenBank/DDBJ whole genome shotgun (WGS) entry which is preliminary data.</text>
</comment>
<dbReference type="EMBL" id="JAHYIQ010000047">
    <property type="protein sequence ID" value="KAK1117902.1"/>
    <property type="molecule type" value="Genomic_DNA"/>
</dbReference>
<dbReference type="AlphaFoldDB" id="A0AA40KF78"/>
<name>A0AA40KF78_9HYME</name>
<evidence type="ECO:0000313" key="2">
    <source>
        <dbReference type="EMBL" id="KAK1117902.1"/>
    </source>
</evidence>
<sequence>MKNKVQPDQSYPVPATVGGPSNPLRDIAHKGTRPPVVSIFNNPNTEGATVRTYGFGTSPWNKRPFVPCVARRVNRYWKLAGDPIPDGPASVSRAWPLFPCFPAKKQDAKLRPGKSKIYSVEERVPLAVAALASSGSSIMTVRKSTH</sequence>
<evidence type="ECO:0000256" key="1">
    <source>
        <dbReference type="SAM" id="MobiDB-lite"/>
    </source>
</evidence>
<protein>
    <submittedName>
        <fullName evidence="2">Uncharacterized protein</fullName>
    </submittedName>
</protein>
<gene>
    <name evidence="2" type="ORF">K0M31_015573</name>
</gene>
<proteinExistence type="predicted"/>
<accession>A0AA40KF78</accession>
<organism evidence="2 3">
    <name type="scientific">Melipona bicolor</name>
    <dbReference type="NCBI Taxonomy" id="60889"/>
    <lineage>
        <taxon>Eukaryota</taxon>
        <taxon>Metazoa</taxon>
        <taxon>Ecdysozoa</taxon>
        <taxon>Arthropoda</taxon>
        <taxon>Hexapoda</taxon>
        <taxon>Insecta</taxon>
        <taxon>Pterygota</taxon>
        <taxon>Neoptera</taxon>
        <taxon>Endopterygota</taxon>
        <taxon>Hymenoptera</taxon>
        <taxon>Apocrita</taxon>
        <taxon>Aculeata</taxon>
        <taxon>Apoidea</taxon>
        <taxon>Anthophila</taxon>
        <taxon>Apidae</taxon>
        <taxon>Melipona</taxon>
    </lineage>
</organism>
<evidence type="ECO:0000313" key="3">
    <source>
        <dbReference type="Proteomes" id="UP001177670"/>
    </source>
</evidence>